<dbReference type="InterPro" id="IPR001494">
    <property type="entry name" value="Importin-beta_N"/>
</dbReference>
<dbReference type="Proteomes" id="UP001521116">
    <property type="component" value="Unassembled WGS sequence"/>
</dbReference>
<dbReference type="Gene3D" id="1.25.10.10">
    <property type="entry name" value="Leucine-rich Repeat Variant"/>
    <property type="match status" value="1"/>
</dbReference>
<dbReference type="SUPFAM" id="SSF48371">
    <property type="entry name" value="ARM repeat"/>
    <property type="match status" value="1"/>
</dbReference>
<sequence>MSMSIEELDATVRAFYEGRGDTQKQAQATLNQFKENPDAWLLVDKILQDAQYPQTKCKYPAFM</sequence>
<evidence type="ECO:0000313" key="3">
    <source>
        <dbReference type="Proteomes" id="UP001521116"/>
    </source>
</evidence>
<protein>
    <submittedName>
        <fullName evidence="2">Karyopherin transporter</fullName>
    </submittedName>
</protein>
<dbReference type="Pfam" id="PF03810">
    <property type="entry name" value="IBN_N"/>
    <property type="match status" value="1"/>
</dbReference>
<dbReference type="EMBL" id="JAJVDC020000053">
    <property type="protein sequence ID" value="KAL1629703.1"/>
    <property type="molecule type" value="Genomic_DNA"/>
</dbReference>
<name>A0ABR3SUK6_9PEZI</name>
<evidence type="ECO:0000259" key="1">
    <source>
        <dbReference type="Pfam" id="PF03810"/>
    </source>
</evidence>
<accession>A0ABR3SUK6</accession>
<evidence type="ECO:0000313" key="2">
    <source>
        <dbReference type="EMBL" id="KAL1629703.1"/>
    </source>
</evidence>
<comment type="caution">
    <text evidence="2">The sequence shown here is derived from an EMBL/GenBank/DDBJ whole genome shotgun (WGS) entry which is preliminary data.</text>
</comment>
<feature type="domain" description="Importin N-terminal" evidence="1">
    <location>
        <begin position="26"/>
        <end position="56"/>
    </location>
</feature>
<gene>
    <name evidence="2" type="primary">CRM1_1</name>
    <name evidence="2" type="ORF">SLS56_005357</name>
</gene>
<dbReference type="InterPro" id="IPR016024">
    <property type="entry name" value="ARM-type_fold"/>
</dbReference>
<dbReference type="InterPro" id="IPR011989">
    <property type="entry name" value="ARM-like"/>
</dbReference>
<keyword evidence="3" id="KW-1185">Reference proteome</keyword>
<proteinExistence type="predicted"/>
<reference evidence="2 3" key="1">
    <citation type="submission" date="2024-02" db="EMBL/GenBank/DDBJ databases">
        <title>De novo assembly and annotation of 12 fungi associated with fruit tree decline syndrome in Ontario, Canada.</title>
        <authorList>
            <person name="Sulman M."/>
            <person name="Ellouze W."/>
            <person name="Ilyukhin E."/>
        </authorList>
    </citation>
    <scope>NUCLEOTIDE SEQUENCE [LARGE SCALE GENOMIC DNA]</scope>
    <source>
        <strain evidence="2 3">M1-105</strain>
    </source>
</reference>
<organism evidence="2 3">
    <name type="scientific">Neofusicoccum ribis</name>
    <dbReference type="NCBI Taxonomy" id="45134"/>
    <lineage>
        <taxon>Eukaryota</taxon>
        <taxon>Fungi</taxon>
        <taxon>Dikarya</taxon>
        <taxon>Ascomycota</taxon>
        <taxon>Pezizomycotina</taxon>
        <taxon>Dothideomycetes</taxon>
        <taxon>Dothideomycetes incertae sedis</taxon>
        <taxon>Botryosphaeriales</taxon>
        <taxon>Botryosphaeriaceae</taxon>
        <taxon>Neofusicoccum</taxon>
    </lineage>
</organism>